<dbReference type="PANTHER" id="PTHR11080">
    <property type="entry name" value="PYRAZINAMIDASE/NICOTINAMIDASE"/>
    <property type="match status" value="1"/>
</dbReference>
<keyword evidence="2" id="KW-0662">Pyridine nucleotide biosynthesis</keyword>
<dbReference type="EMBL" id="CAJNOE010000004">
    <property type="protein sequence ID" value="CAF0715609.1"/>
    <property type="molecule type" value="Genomic_DNA"/>
</dbReference>
<dbReference type="SUPFAM" id="SSF52499">
    <property type="entry name" value="Isochorismatase-like hydrolases"/>
    <property type="match status" value="1"/>
</dbReference>
<keyword evidence="8" id="KW-0732">Signal</keyword>
<comment type="caution">
    <text evidence="10">The sequence shown here is derived from an EMBL/GenBank/DDBJ whole genome shotgun (WGS) entry which is preliminary data.</text>
</comment>
<evidence type="ECO:0000313" key="12">
    <source>
        <dbReference type="EMBL" id="CAF3604497.1"/>
    </source>
</evidence>
<dbReference type="SUPFAM" id="SSF47473">
    <property type="entry name" value="EF-hand"/>
    <property type="match status" value="1"/>
</dbReference>
<dbReference type="InterPro" id="IPR002048">
    <property type="entry name" value="EF_hand_dom"/>
</dbReference>
<dbReference type="Proteomes" id="UP000663845">
    <property type="component" value="Unassembled WGS sequence"/>
</dbReference>
<dbReference type="InterPro" id="IPR011992">
    <property type="entry name" value="EF-hand-dom_pair"/>
</dbReference>
<evidence type="ECO:0000259" key="9">
    <source>
        <dbReference type="PROSITE" id="PS50222"/>
    </source>
</evidence>
<dbReference type="CDD" id="cd01011">
    <property type="entry name" value="nicotinamidase"/>
    <property type="match status" value="1"/>
</dbReference>
<evidence type="ECO:0000256" key="4">
    <source>
        <dbReference type="ARBA" id="ARBA00022801"/>
    </source>
</evidence>
<name>A0A813MAS2_9BILA</name>
<keyword evidence="4" id="KW-0378">Hydrolase</keyword>
<evidence type="ECO:0000256" key="6">
    <source>
        <dbReference type="ARBA" id="ARBA00039017"/>
    </source>
</evidence>
<dbReference type="PANTHER" id="PTHR11080:SF2">
    <property type="entry name" value="LD05707P"/>
    <property type="match status" value="1"/>
</dbReference>
<proteinExistence type="inferred from homology"/>
<dbReference type="EC" id="3.5.1.19" evidence="6"/>
<protein>
    <recommendedName>
        <fullName evidence="6">nicotinamidase</fullName>
        <ecNumber evidence="6">3.5.1.19</ecNumber>
    </recommendedName>
    <alternativeName>
        <fullName evidence="7">Nicotinamide deamidase</fullName>
    </alternativeName>
</protein>
<comment type="similarity">
    <text evidence="1">Belongs to the isochorismatase family.</text>
</comment>
<evidence type="ECO:0000256" key="1">
    <source>
        <dbReference type="ARBA" id="ARBA00006336"/>
    </source>
</evidence>
<dbReference type="InterPro" id="IPR052347">
    <property type="entry name" value="Isochorismatase_Nicotinamidase"/>
</dbReference>
<dbReference type="Pfam" id="PF00857">
    <property type="entry name" value="Isochorismatase"/>
    <property type="match status" value="1"/>
</dbReference>
<evidence type="ECO:0000256" key="2">
    <source>
        <dbReference type="ARBA" id="ARBA00022642"/>
    </source>
</evidence>
<dbReference type="PROSITE" id="PS50222">
    <property type="entry name" value="EF_HAND_2"/>
    <property type="match status" value="1"/>
</dbReference>
<evidence type="ECO:0000256" key="3">
    <source>
        <dbReference type="ARBA" id="ARBA00022723"/>
    </source>
</evidence>
<evidence type="ECO:0000313" key="13">
    <source>
        <dbReference type="EMBL" id="CAF3741383.1"/>
    </source>
</evidence>
<dbReference type="InterPro" id="IPR000868">
    <property type="entry name" value="Isochorismatase-like_dom"/>
</dbReference>
<dbReference type="GO" id="GO:0005509">
    <property type="term" value="F:calcium ion binding"/>
    <property type="evidence" value="ECO:0007669"/>
    <property type="project" value="InterPro"/>
</dbReference>
<feature type="chain" id="PRO_5035596622" description="nicotinamidase" evidence="8">
    <location>
        <begin position="21"/>
        <end position="417"/>
    </location>
</feature>
<evidence type="ECO:0000256" key="8">
    <source>
        <dbReference type="SAM" id="SignalP"/>
    </source>
</evidence>
<dbReference type="Proteomes" id="UP000663860">
    <property type="component" value="Unassembled WGS sequence"/>
</dbReference>
<reference evidence="10" key="1">
    <citation type="submission" date="2021-02" db="EMBL/GenBank/DDBJ databases">
        <authorList>
            <person name="Nowell W R."/>
        </authorList>
    </citation>
    <scope>NUCLEOTIDE SEQUENCE</scope>
</reference>
<dbReference type="Gene3D" id="3.40.50.850">
    <property type="entry name" value="Isochorismatase-like"/>
    <property type="match status" value="1"/>
</dbReference>
<dbReference type="Proteomes" id="UP000663844">
    <property type="component" value="Unassembled WGS sequence"/>
</dbReference>
<sequence>MRPSLFILTRRLFIPSGILTFSTVGGSYSNINEQKHHSILKSISRPFSDLLMGNKESSASPPPFSYDPFDSLRKNNFSNEEFERCFKYFDSHNQGCWSREDFRRFLNALFSNKKRSYCILNDLVEQYFRETDFNQDEKIDYDEFIQAWKKTIKCAVKPVSALVVVDVQNDFISGSLALHSCPAEHRGEEVVPIINRVLLNVNFDVVAYTYDWHPLNHISFYENRHLRKTAPESPVSAEQANVLDTVIFIGSLDLAKRIEQVLWPAHCIQKTPGADLHRDLVRVDNAIHVYKGTNPEIDSYSAFWDNMKLSKTSLDAELRERFVTDVYVVGLATDVCVASTAMHAVEHNYRTALIEDACRGVNEKEIEVKRAQLNETGCIFVDSNVVPGMISGEDRRPEMARGMFIENLKEIGRYKSQ</sequence>
<feature type="signal peptide" evidence="8">
    <location>
        <begin position="1"/>
        <end position="20"/>
    </location>
</feature>
<accession>A0A813MAS2</accession>
<organism evidence="10 14">
    <name type="scientific">Adineta steineri</name>
    <dbReference type="NCBI Taxonomy" id="433720"/>
    <lineage>
        <taxon>Eukaryota</taxon>
        <taxon>Metazoa</taxon>
        <taxon>Spiralia</taxon>
        <taxon>Gnathifera</taxon>
        <taxon>Rotifera</taxon>
        <taxon>Eurotatoria</taxon>
        <taxon>Bdelloidea</taxon>
        <taxon>Adinetida</taxon>
        <taxon>Adinetidae</taxon>
        <taxon>Adineta</taxon>
    </lineage>
</organism>
<feature type="domain" description="EF-hand" evidence="9">
    <location>
        <begin position="119"/>
        <end position="154"/>
    </location>
</feature>
<dbReference type="EMBL" id="CAJNOG010000016">
    <property type="protein sequence ID" value="CAF0761333.1"/>
    <property type="molecule type" value="Genomic_DNA"/>
</dbReference>
<dbReference type="GO" id="GO:0019363">
    <property type="term" value="P:pyridine nucleotide biosynthetic process"/>
    <property type="evidence" value="ECO:0007669"/>
    <property type="project" value="UniProtKB-KW"/>
</dbReference>
<dbReference type="InterPro" id="IPR036380">
    <property type="entry name" value="Isochorismatase-like_sf"/>
</dbReference>
<dbReference type="SMART" id="SM00054">
    <property type="entry name" value="EFh"/>
    <property type="match status" value="2"/>
</dbReference>
<dbReference type="Pfam" id="PF13499">
    <property type="entry name" value="EF-hand_7"/>
    <property type="match status" value="1"/>
</dbReference>
<evidence type="ECO:0000256" key="7">
    <source>
        <dbReference type="ARBA" id="ARBA00043224"/>
    </source>
</evidence>
<comment type="pathway">
    <text evidence="5">Cofactor biosynthesis; nicotinate biosynthesis; nicotinate from nicotinamide: step 1/1.</text>
</comment>
<dbReference type="EMBL" id="CAJOBB010000739">
    <property type="protein sequence ID" value="CAF3741383.1"/>
    <property type="molecule type" value="Genomic_DNA"/>
</dbReference>
<dbReference type="GO" id="GO:0008936">
    <property type="term" value="F:nicotinamidase activity"/>
    <property type="evidence" value="ECO:0007669"/>
    <property type="project" value="UniProtKB-EC"/>
</dbReference>
<keyword evidence="3" id="KW-0479">Metal-binding</keyword>
<dbReference type="CDD" id="cd00051">
    <property type="entry name" value="EFh"/>
    <property type="match status" value="1"/>
</dbReference>
<evidence type="ECO:0000313" key="11">
    <source>
        <dbReference type="EMBL" id="CAF0761333.1"/>
    </source>
</evidence>
<dbReference type="EMBL" id="CAJOAZ010000289">
    <property type="protein sequence ID" value="CAF3604497.1"/>
    <property type="molecule type" value="Genomic_DNA"/>
</dbReference>
<dbReference type="Gene3D" id="1.10.238.10">
    <property type="entry name" value="EF-hand"/>
    <property type="match status" value="1"/>
</dbReference>
<evidence type="ECO:0000313" key="10">
    <source>
        <dbReference type="EMBL" id="CAF0715609.1"/>
    </source>
</evidence>
<evidence type="ECO:0000313" key="14">
    <source>
        <dbReference type="Proteomes" id="UP000663860"/>
    </source>
</evidence>
<evidence type="ECO:0000256" key="5">
    <source>
        <dbReference type="ARBA" id="ARBA00037900"/>
    </source>
</evidence>
<dbReference type="Proteomes" id="UP000663868">
    <property type="component" value="Unassembled WGS sequence"/>
</dbReference>
<gene>
    <name evidence="10" type="ORF">IZO911_LOCUS956</name>
    <name evidence="11" type="ORF">JYZ213_LOCUS3079</name>
    <name evidence="13" type="ORF">KXQ929_LOCUS13679</name>
    <name evidence="12" type="ORF">OXD698_LOCUS6594</name>
</gene>
<dbReference type="AlphaFoldDB" id="A0A813MAS2"/>